<evidence type="ECO:0000313" key="2">
    <source>
        <dbReference type="EMBL" id="KWA62710.1"/>
    </source>
</evidence>
<sequence>MQLTPHFTLEEFTRSDTARARQIDNSPSPAAAANLRRLAQTLERARVLLGGKPMQITSGYRSPALNRAVGGVPMSAHAQGLAADFVCSGYGPPLDVCRVLAASDLPFDQVINEFGRWVHIGLAADGVTPRRQVLTARKVGGRTTYVAGLQA</sequence>
<dbReference type="SUPFAM" id="SSF55166">
    <property type="entry name" value="Hedgehog/DD-peptidase"/>
    <property type="match status" value="1"/>
</dbReference>
<protein>
    <submittedName>
        <fullName evidence="2">Peptidase M15</fullName>
    </submittedName>
</protein>
<gene>
    <name evidence="2" type="ORF">WT44_13860</name>
</gene>
<reference evidence="2 3" key="1">
    <citation type="submission" date="2015-11" db="EMBL/GenBank/DDBJ databases">
        <title>Expanding the genomic diversity of Burkholderia species for the development of highly accurate diagnostics.</title>
        <authorList>
            <person name="Sahl J."/>
            <person name="Keim P."/>
            <person name="Wagner D."/>
        </authorList>
    </citation>
    <scope>NUCLEOTIDE SEQUENCE [LARGE SCALE GENOMIC DNA]</scope>
    <source>
        <strain evidence="2 3">MSMB1960WGS</strain>
    </source>
</reference>
<organism evidence="2">
    <name type="scientific">Burkholderia stagnalis</name>
    <dbReference type="NCBI Taxonomy" id="1503054"/>
    <lineage>
        <taxon>Bacteria</taxon>
        <taxon>Pseudomonadati</taxon>
        <taxon>Pseudomonadota</taxon>
        <taxon>Betaproteobacteria</taxon>
        <taxon>Burkholderiales</taxon>
        <taxon>Burkholderiaceae</taxon>
        <taxon>Burkholderia</taxon>
        <taxon>Burkholderia cepacia complex</taxon>
    </lineage>
</organism>
<dbReference type="InterPro" id="IPR013230">
    <property type="entry name" value="Peptidase_M15A_C"/>
</dbReference>
<proteinExistence type="predicted"/>
<feature type="domain" description="Peptidase M15A C-terminal" evidence="1">
    <location>
        <begin position="5"/>
        <end position="120"/>
    </location>
</feature>
<comment type="caution">
    <text evidence="2">The sequence shown here is derived from an EMBL/GenBank/DDBJ whole genome shotgun (WGS) entry which is preliminary data.</text>
</comment>
<dbReference type="EMBL" id="LPHB01000040">
    <property type="protein sequence ID" value="KWA62710.1"/>
    <property type="molecule type" value="Genomic_DNA"/>
</dbReference>
<dbReference type="InterPro" id="IPR009045">
    <property type="entry name" value="Zn_M74/Hedgehog-like"/>
</dbReference>
<name>A0A108GFZ9_9BURK</name>
<accession>A0A108GFZ9</accession>
<dbReference type="AlphaFoldDB" id="A0A108GFZ9"/>
<dbReference type="Gene3D" id="3.30.1380.10">
    <property type="match status" value="1"/>
</dbReference>
<evidence type="ECO:0000313" key="3">
    <source>
        <dbReference type="Proteomes" id="UP000068603"/>
    </source>
</evidence>
<dbReference type="RefSeq" id="WP_060150081.1">
    <property type="nucleotide sequence ID" value="NZ_LPGD01000097.1"/>
</dbReference>
<dbReference type="Pfam" id="PF08291">
    <property type="entry name" value="Peptidase_M15_3"/>
    <property type="match status" value="1"/>
</dbReference>
<dbReference type="Proteomes" id="UP000068603">
    <property type="component" value="Unassembled WGS sequence"/>
</dbReference>
<evidence type="ECO:0000259" key="1">
    <source>
        <dbReference type="Pfam" id="PF08291"/>
    </source>
</evidence>